<comment type="caution">
    <text evidence="11">The sequence shown here is derived from an EMBL/GenBank/DDBJ whole genome shotgun (WGS) entry which is preliminary data.</text>
</comment>
<dbReference type="InterPro" id="IPR001048">
    <property type="entry name" value="Asp/Glu/Uridylate_kinase"/>
</dbReference>
<dbReference type="SUPFAM" id="SSF53633">
    <property type="entry name" value="Carbamate kinase-like"/>
    <property type="match status" value="1"/>
</dbReference>
<evidence type="ECO:0000256" key="5">
    <source>
        <dbReference type="ARBA" id="ARBA00022741"/>
    </source>
</evidence>
<evidence type="ECO:0000256" key="4">
    <source>
        <dbReference type="ARBA" id="ARBA00022679"/>
    </source>
</evidence>
<evidence type="ECO:0000256" key="2">
    <source>
        <dbReference type="ARBA" id="ARBA00007614"/>
    </source>
</evidence>
<sequence length="172" mass="18679">MDAVSADMMGMLGTVMNCLCMKEALLRHGVHAHVMSALEMPRVAETYNRDLALEYMERGHVVLFAAGLGNPFFTTDSAVALRAAEIGADAVLLAKNIDGVYSADPRKDDSAVLIRDLSYDEALQRQLNVMDQSALLLCRDQGVPFIRVFGLDDPQNILKVLAGDSMGSVVHP</sequence>
<reference evidence="11" key="1">
    <citation type="submission" date="2019-08" db="EMBL/GenBank/DDBJ databases">
        <authorList>
            <person name="Kucharzyk K."/>
            <person name="Murdoch R.W."/>
            <person name="Higgins S."/>
            <person name="Loffler F."/>
        </authorList>
    </citation>
    <scope>NUCLEOTIDE SEQUENCE</scope>
</reference>
<name>A0A645H9W9_9ZZZZ</name>
<accession>A0A645H9W9</accession>
<keyword evidence="4 11" id="KW-0808">Transferase</keyword>
<dbReference type="GO" id="GO:0006225">
    <property type="term" value="P:UDP biosynthetic process"/>
    <property type="evidence" value="ECO:0007669"/>
    <property type="project" value="TreeGrafter"/>
</dbReference>
<keyword evidence="6 11" id="KW-0418">Kinase</keyword>
<dbReference type="Gene3D" id="3.40.1160.10">
    <property type="entry name" value="Acetylglutamate kinase-like"/>
    <property type="match status" value="1"/>
</dbReference>
<organism evidence="11">
    <name type="scientific">bioreactor metagenome</name>
    <dbReference type="NCBI Taxonomy" id="1076179"/>
    <lineage>
        <taxon>unclassified sequences</taxon>
        <taxon>metagenomes</taxon>
        <taxon>ecological metagenomes</taxon>
    </lineage>
</organism>
<keyword evidence="7" id="KW-0067">ATP-binding</keyword>
<evidence type="ECO:0000259" key="10">
    <source>
        <dbReference type="Pfam" id="PF00696"/>
    </source>
</evidence>
<evidence type="ECO:0000256" key="9">
    <source>
        <dbReference type="ARBA" id="ARBA00032092"/>
    </source>
</evidence>
<keyword evidence="5" id="KW-0547">Nucleotide-binding</keyword>
<dbReference type="PANTHER" id="PTHR42833:SF4">
    <property type="entry name" value="URIDYLATE KINASE PUMPKIN, CHLOROPLASTIC"/>
    <property type="match status" value="1"/>
</dbReference>
<dbReference type="InterPro" id="IPR036393">
    <property type="entry name" value="AceGlu_kinase-like_sf"/>
</dbReference>
<evidence type="ECO:0000256" key="7">
    <source>
        <dbReference type="ARBA" id="ARBA00022840"/>
    </source>
</evidence>
<proteinExistence type="inferred from homology"/>
<evidence type="ECO:0000256" key="6">
    <source>
        <dbReference type="ARBA" id="ARBA00022777"/>
    </source>
</evidence>
<evidence type="ECO:0000256" key="3">
    <source>
        <dbReference type="ARBA" id="ARBA00012899"/>
    </source>
</evidence>
<dbReference type="Pfam" id="PF00696">
    <property type="entry name" value="AA_kinase"/>
    <property type="match status" value="1"/>
</dbReference>
<dbReference type="PANTHER" id="PTHR42833">
    <property type="entry name" value="URIDYLATE KINASE"/>
    <property type="match status" value="1"/>
</dbReference>
<feature type="domain" description="Aspartate/glutamate/uridylate kinase" evidence="10">
    <location>
        <begin position="2"/>
        <end position="144"/>
    </location>
</feature>
<dbReference type="GO" id="GO:0033862">
    <property type="term" value="F:UMP kinase activity"/>
    <property type="evidence" value="ECO:0007669"/>
    <property type="project" value="UniProtKB-EC"/>
</dbReference>
<evidence type="ECO:0000256" key="1">
    <source>
        <dbReference type="ARBA" id="ARBA00004791"/>
    </source>
</evidence>
<dbReference type="GO" id="GO:0005524">
    <property type="term" value="F:ATP binding"/>
    <property type="evidence" value="ECO:0007669"/>
    <property type="project" value="UniProtKB-KW"/>
</dbReference>
<comment type="similarity">
    <text evidence="2">Belongs to the UMP kinase family.</text>
</comment>
<dbReference type="AlphaFoldDB" id="A0A645H9W9"/>
<evidence type="ECO:0000256" key="8">
    <source>
        <dbReference type="ARBA" id="ARBA00022975"/>
    </source>
</evidence>
<protein>
    <recommendedName>
        <fullName evidence="3">UMP kinase</fullName>
        <ecNumber evidence="3">2.7.4.22</ecNumber>
    </recommendedName>
    <alternativeName>
        <fullName evidence="9">Uridine monophosphate kinase</fullName>
    </alternativeName>
</protein>
<keyword evidence="8" id="KW-0665">Pyrimidine biosynthesis</keyword>
<evidence type="ECO:0000313" key="11">
    <source>
        <dbReference type="EMBL" id="MPN35798.1"/>
    </source>
</evidence>
<dbReference type="EMBL" id="VSSQ01089606">
    <property type="protein sequence ID" value="MPN35798.1"/>
    <property type="molecule type" value="Genomic_DNA"/>
</dbReference>
<comment type="pathway">
    <text evidence="1">Pyrimidine metabolism; CTP biosynthesis via de novo pathway; UDP from UMP (UMPK route): step 1/1.</text>
</comment>
<dbReference type="EC" id="2.7.4.22" evidence="3"/>
<gene>
    <name evidence="11" type="primary">pyrH_43</name>
    <name evidence="11" type="ORF">SDC9_183300</name>
</gene>